<gene>
    <name evidence="4" type="ORF">IscW_ISCW023711</name>
</gene>
<reference evidence="5" key="2">
    <citation type="submission" date="2020-05" db="UniProtKB">
        <authorList>
            <consortium name="EnsemblMetazoa"/>
        </authorList>
    </citation>
    <scope>IDENTIFICATION</scope>
    <source>
        <strain evidence="5">wikel</strain>
    </source>
</reference>
<evidence type="ECO:0000313" key="5">
    <source>
        <dbReference type="EnsemblMetazoa" id="ISCW023711-PA"/>
    </source>
</evidence>
<dbReference type="GO" id="GO:0048038">
    <property type="term" value="F:quinone binding"/>
    <property type="evidence" value="ECO:0000318"/>
    <property type="project" value="GO_Central"/>
</dbReference>
<evidence type="ECO:0000256" key="3">
    <source>
        <dbReference type="ARBA" id="ARBA00023002"/>
    </source>
</evidence>
<dbReference type="EnsemblMetazoa" id="ISCW023711-RA">
    <property type="protein sequence ID" value="ISCW023711-PA"/>
    <property type="gene ID" value="ISCW023711"/>
</dbReference>
<dbReference type="Proteomes" id="UP000001555">
    <property type="component" value="Unassembled WGS sequence"/>
</dbReference>
<dbReference type="Gene3D" id="3.40.50.720">
    <property type="entry name" value="NAD(P)-binding Rossmann-like Domain"/>
    <property type="match status" value="1"/>
</dbReference>
<dbReference type="EMBL" id="DS941744">
    <property type="protein sequence ID" value="EEC18421.1"/>
    <property type="molecule type" value="Genomic_DNA"/>
</dbReference>
<dbReference type="PaxDb" id="6945-B7QHU9"/>
<dbReference type="OrthoDB" id="8123394at2759"/>
<dbReference type="PROSITE" id="PS00061">
    <property type="entry name" value="ADH_SHORT"/>
    <property type="match status" value="1"/>
</dbReference>
<comment type="pathway">
    <text evidence="1">Lipid metabolism; fatty acid biosynthesis.</text>
</comment>
<dbReference type="SUPFAM" id="SSF51735">
    <property type="entry name" value="NAD(P)-binding Rossmann-fold domains"/>
    <property type="match status" value="1"/>
</dbReference>
<dbReference type="VEuPathDB" id="VectorBase:ISCP_017191"/>
<dbReference type="EMBL" id="ABJB011071715">
    <property type="status" value="NOT_ANNOTATED_CDS"/>
    <property type="molecule type" value="Genomic_DNA"/>
</dbReference>
<evidence type="ECO:0000256" key="1">
    <source>
        <dbReference type="ARBA" id="ARBA00005194"/>
    </source>
</evidence>
<dbReference type="InterPro" id="IPR036291">
    <property type="entry name" value="NAD(P)-bd_dom_sf"/>
</dbReference>
<dbReference type="PANTHER" id="PTHR42760:SF83">
    <property type="entry name" value="(3R)-3-HYDROXYACYL-COA DEHYDROGENASE"/>
    <property type="match status" value="1"/>
</dbReference>
<dbReference type="PRINTS" id="PR00080">
    <property type="entry name" value="SDRFAMILY"/>
</dbReference>
<dbReference type="STRING" id="6945.B7QHU9"/>
<dbReference type="GO" id="GO:0006633">
    <property type="term" value="P:fatty acid biosynthetic process"/>
    <property type="evidence" value="ECO:0000318"/>
    <property type="project" value="GO_Central"/>
</dbReference>
<dbReference type="InterPro" id="IPR002347">
    <property type="entry name" value="SDR_fam"/>
</dbReference>
<evidence type="ECO:0000313" key="6">
    <source>
        <dbReference type="Proteomes" id="UP000001555"/>
    </source>
</evidence>
<evidence type="ECO:0000313" key="4">
    <source>
        <dbReference type="EMBL" id="EEC18421.1"/>
    </source>
</evidence>
<sequence length="190" mass="20111">VGCSQSVKALFETVRRECQVPPSIVVNCAGIISARRYLTETPEDDFDDVVRVNLKGTFLVTQAAAQAMTTGNIRNGCIVNVASIVAKLWIPRRTVYSATKAAVVALTKVAAKELASQGIRVNVVLPNTIDTPLVAPTFTENPDEKARIAAKIPLGRIGRPEEVAEVIKFLCGKGSSFMTGAAVDISGGAV</sequence>
<dbReference type="GO" id="GO:0016616">
    <property type="term" value="F:oxidoreductase activity, acting on the CH-OH group of donors, NAD or NADP as acceptor"/>
    <property type="evidence" value="ECO:0000318"/>
    <property type="project" value="GO_Central"/>
</dbReference>
<dbReference type="VEuPathDB" id="VectorBase:ISCI023711"/>
<dbReference type="VEuPathDB" id="VectorBase:ISCW023711"/>
<feature type="non-terminal residue" evidence="4">
    <location>
        <position position="1"/>
    </location>
</feature>
<protein>
    <submittedName>
        <fullName evidence="4 5">Short-chain alcohol dehydrogenase, putative</fullName>
        <ecNumber evidence="4">1.1.1.100</ecNumber>
    </submittedName>
</protein>
<dbReference type="PRINTS" id="PR00081">
    <property type="entry name" value="GDHRDH"/>
</dbReference>
<dbReference type="HOGENOM" id="CLU_010194_47_3_1"/>
<dbReference type="InterPro" id="IPR020904">
    <property type="entry name" value="Sc_DH/Rdtase_CS"/>
</dbReference>
<keyword evidence="6" id="KW-1185">Reference proteome</keyword>
<organism>
    <name type="scientific">Ixodes scapularis</name>
    <name type="common">Black-legged tick</name>
    <name type="synonym">Deer tick</name>
    <dbReference type="NCBI Taxonomy" id="6945"/>
    <lineage>
        <taxon>Eukaryota</taxon>
        <taxon>Metazoa</taxon>
        <taxon>Ecdysozoa</taxon>
        <taxon>Arthropoda</taxon>
        <taxon>Chelicerata</taxon>
        <taxon>Arachnida</taxon>
        <taxon>Acari</taxon>
        <taxon>Parasitiformes</taxon>
        <taxon>Ixodida</taxon>
        <taxon>Ixodoidea</taxon>
        <taxon>Ixodidae</taxon>
        <taxon>Ixodinae</taxon>
        <taxon>Ixodes</taxon>
    </lineage>
</organism>
<dbReference type="AlphaFoldDB" id="B7QHU9"/>
<dbReference type="EC" id="1.1.1.100" evidence="4"/>
<evidence type="ECO:0000256" key="2">
    <source>
        <dbReference type="ARBA" id="ARBA00006484"/>
    </source>
</evidence>
<keyword evidence="3 4" id="KW-0560">Oxidoreductase</keyword>
<dbReference type="GO" id="GO:0004316">
    <property type="term" value="F:3-oxoacyl-[acyl-carrier-protein] reductase (NADPH) activity"/>
    <property type="evidence" value="ECO:0007669"/>
    <property type="project" value="UniProtKB-EC"/>
</dbReference>
<accession>B7QHU9</accession>
<reference evidence="4 6" key="1">
    <citation type="submission" date="2008-03" db="EMBL/GenBank/DDBJ databases">
        <title>Annotation of Ixodes scapularis.</title>
        <authorList>
            <consortium name="Ixodes scapularis Genome Project Consortium"/>
            <person name="Caler E."/>
            <person name="Hannick L.I."/>
            <person name="Bidwell S."/>
            <person name="Joardar V."/>
            <person name="Thiagarajan M."/>
            <person name="Amedeo P."/>
            <person name="Galinsky K.J."/>
            <person name="Schobel S."/>
            <person name="Inman J."/>
            <person name="Hostetler J."/>
            <person name="Miller J."/>
            <person name="Hammond M."/>
            <person name="Megy K."/>
            <person name="Lawson D."/>
            <person name="Kodira C."/>
            <person name="Sutton G."/>
            <person name="Meyer J."/>
            <person name="Hill C.A."/>
            <person name="Birren B."/>
            <person name="Nene V."/>
            <person name="Collins F."/>
            <person name="Alarcon-Chaidez F."/>
            <person name="Wikel S."/>
            <person name="Strausberg R."/>
        </authorList>
    </citation>
    <scope>NUCLEOTIDE SEQUENCE [LARGE SCALE GENOMIC DNA]</scope>
    <source>
        <strain evidence="6">Wikel</strain>
        <strain evidence="4">Wikel colony</strain>
    </source>
</reference>
<comment type="similarity">
    <text evidence="2">Belongs to the short-chain dehydrogenases/reductases (SDR) family.</text>
</comment>
<proteinExistence type="inferred from homology"/>
<name>B7QHU9_IXOSC</name>
<dbReference type="PANTHER" id="PTHR42760">
    <property type="entry name" value="SHORT-CHAIN DEHYDROGENASES/REDUCTASES FAMILY MEMBER"/>
    <property type="match status" value="1"/>
</dbReference>
<dbReference type="Pfam" id="PF13561">
    <property type="entry name" value="adh_short_C2"/>
    <property type="match status" value="1"/>
</dbReference>